<accession>A0A1G6MEY8</accession>
<sequence>MALFFNVKINLEEPFVNMENPILAQTMEGGDCEPGGYADVCCPYWNITYPSQGPSSCTTGGEFICNSCPPKSSID</sequence>
<organism evidence="1 2">
    <name type="scientific">Algoriphagus faecimaris</name>
    <dbReference type="NCBI Taxonomy" id="686796"/>
    <lineage>
        <taxon>Bacteria</taxon>
        <taxon>Pseudomonadati</taxon>
        <taxon>Bacteroidota</taxon>
        <taxon>Cytophagia</taxon>
        <taxon>Cytophagales</taxon>
        <taxon>Cyclobacteriaceae</taxon>
        <taxon>Algoriphagus</taxon>
    </lineage>
</organism>
<evidence type="ECO:0000313" key="2">
    <source>
        <dbReference type="Proteomes" id="UP000199060"/>
    </source>
</evidence>
<protein>
    <submittedName>
        <fullName evidence="1">Uncharacterized protein</fullName>
    </submittedName>
</protein>
<keyword evidence="2" id="KW-1185">Reference proteome</keyword>
<dbReference type="AlphaFoldDB" id="A0A1G6MEY8"/>
<reference evidence="2" key="1">
    <citation type="submission" date="2016-10" db="EMBL/GenBank/DDBJ databases">
        <authorList>
            <person name="Varghese N."/>
            <person name="Submissions S."/>
        </authorList>
    </citation>
    <scope>NUCLEOTIDE SEQUENCE [LARGE SCALE GENOMIC DNA]</scope>
    <source>
        <strain evidence="2">DSM 23095</strain>
    </source>
</reference>
<name>A0A1G6MEY8_9BACT</name>
<evidence type="ECO:0000313" key="1">
    <source>
        <dbReference type="EMBL" id="SDC54122.1"/>
    </source>
</evidence>
<proteinExistence type="predicted"/>
<gene>
    <name evidence="1" type="ORF">SAMN04488104_1001156</name>
</gene>
<dbReference type="Proteomes" id="UP000199060">
    <property type="component" value="Unassembled WGS sequence"/>
</dbReference>
<dbReference type="EMBL" id="FNAC01000001">
    <property type="protein sequence ID" value="SDC54122.1"/>
    <property type="molecule type" value="Genomic_DNA"/>
</dbReference>